<keyword evidence="4" id="KW-1185">Reference proteome</keyword>
<protein>
    <submittedName>
        <fullName evidence="3">5'-3'-deoxyribonucleotidase</fullName>
    </submittedName>
</protein>
<dbReference type="Proteomes" id="UP001306592">
    <property type="component" value="Unassembled WGS sequence"/>
</dbReference>
<evidence type="ECO:0000256" key="2">
    <source>
        <dbReference type="ARBA" id="ARBA00022723"/>
    </source>
</evidence>
<evidence type="ECO:0000256" key="1">
    <source>
        <dbReference type="ARBA" id="ARBA00009589"/>
    </source>
</evidence>
<comment type="similarity">
    <text evidence="1">Belongs to the 5'(3')-deoxyribonucleotidase family.</text>
</comment>
<dbReference type="SFLD" id="SFLDS00003">
    <property type="entry name" value="Haloacid_Dehalogenase"/>
    <property type="match status" value="1"/>
</dbReference>
<dbReference type="InterPro" id="IPR023214">
    <property type="entry name" value="HAD_sf"/>
</dbReference>
<reference evidence="3 4" key="1">
    <citation type="submission" date="2024-02" db="EMBL/GenBank/DDBJ databases">
        <title>First report Erwinia aphidicola in onion in Chile.</title>
        <authorList>
            <person name="Valenzuela M."/>
            <person name="Pena M."/>
            <person name="Dutta B."/>
        </authorList>
    </citation>
    <scope>NUCLEOTIDE SEQUENCE [LARGE SCALE GENOMIC DNA]</scope>
    <source>
        <strain evidence="3 4">QCJ3A</strain>
    </source>
</reference>
<dbReference type="InterPro" id="IPR010708">
    <property type="entry name" value="5'(3')-deoxyribonucleotidase"/>
</dbReference>
<evidence type="ECO:0000313" key="4">
    <source>
        <dbReference type="Proteomes" id="UP001306592"/>
    </source>
</evidence>
<dbReference type="Gene3D" id="3.40.50.1000">
    <property type="entry name" value="HAD superfamily/HAD-like"/>
    <property type="match status" value="1"/>
</dbReference>
<accession>A0ABU8DAJ5</accession>
<evidence type="ECO:0000313" key="3">
    <source>
        <dbReference type="EMBL" id="MEI2680549.1"/>
    </source>
</evidence>
<dbReference type="InterPro" id="IPR036412">
    <property type="entry name" value="HAD-like_sf"/>
</dbReference>
<comment type="caution">
    <text evidence="3">The sequence shown here is derived from an EMBL/GenBank/DDBJ whole genome shotgun (WGS) entry which is preliminary data.</text>
</comment>
<sequence length="174" mass="20355">MKRIAIDMDEVIADFHPKMVKTWNTHFSQRLAPEELNLFQLHQDDPDRLGELFELVVSDPTFFADLDVIEDSQRVIARLSERYEIFITTAAMEVPTSFNAKFQWLKTHFPDIRPNHIVFCGNKSVINADYMIDDNAFNFVNFCGEGLLYSAPHNRLVTGYRRVENWRDIETLLL</sequence>
<gene>
    <name evidence="3" type="ORF">V8N49_02575</name>
</gene>
<dbReference type="SUPFAM" id="SSF56784">
    <property type="entry name" value="HAD-like"/>
    <property type="match status" value="1"/>
</dbReference>
<dbReference type="EMBL" id="JBANEI010000001">
    <property type="protein sequence ID" value="MEI2680549.1"/>
    <property type="molecule type" value="Genomic_DNA"/>
</dbReference>
<name>A0ABU8DAJ5_ERWAP</name>
<dbReference type="PANTHER" id="PTHR16504:SF4">
    <property type="entry name" value="5'(3')-DEOXYRIBONUCLEOTIDASE"/>
    <property type="match status" value="1"/>
</dbReference>
<organism evidence="3 4">
    <name type="scientific">Erwinia aphidicola</name>
    <dbReference type="NCBI Taxonomy" id="68334"/>
    <lineage>
        <taxon>Bacteria</taxon>
        <taxon>Pseudomonadati</taxon>
        <taxon>Pseudomonadota</taxon>
        <taxon>Gammaproteobacteria</taxon>
        <taxon>Enterobacterales</taxon>
        <taxon>Erwiniaceae</taxon>
        <taxon>Erwinia</taxon>
    </lineage>
</organism>
<dbReference type="RefSeq" id="WP_288500170.1">
    <property type="nucleotide sequence ID" value="NZ_JBANEI010000001.1"/>
</dbReference>
<dbReference type="SFLD" id="SFLDG01146">
    <property type="entry name" value="C1.2.2"/>
    <property type="match status" value="1"/>
</dbReference>
<keyword evidence="2" id="KW-0479">Metal-binding</keyword>
<dbReference type="Gene3D" id="1.10.40.40">
    <property type="entry name" value="Deoxyribonucleotidase, domain 2"/>
    <property type="match status" value="1"/>
</dbReference>
<dbReference type="PANTHER" id="PTHR16504">
    <property type="entry name" value="5'(3')-DEOXYRIBONUCLEOTIDASE"/>
    <property type="match status" value="1"/>
</dbReference>
<dbReference type="SFLD" id="SFLDG01126">
    <property type="entry name" value="C1.2:_Nucleotidase_Like"/>
    <property type="match status" value="1"/>
</dbReference>
<proteinExistence type="inferred from homology"/>
<dbReference type="Pfam" id="PF06941">
    <property type="entry name" value="NT5C"/>
    <property type="match status" value="1"/>
</dbReference>